<feature type="domain" description="EamA" evidence="4">
    <location>
        <begin position="146"/>
        <end position="278"/>
    </location>
</feature>
<feature type="transmembrane region" description="Helical" evidence="3">
    <location>
        <begin position="205"/>
        <end position="226"/>
    </location>
</feature>
<feature type="transmembrane region" description="Helical" evidence="3">
    <location>
        <begin position="263"/>
        <end position="282"/>
    </location>
</feature>
<feature type="domain" description="EamA" evidence="4">
    <location>
        <begin position="7"/>
        <end position="134"/>
    </location>
</feature>
<proteinExistence type="inferred from homology"/>
<dbReference type="EMBL" id="JAAYSM010000115">
    <property type="protein sequence ID" value="NLJ17941.1"/>
    <property type="molecule type" value="Genomic_DNA"/>
</dbReference>
<dbReference type="Gene3D" id="1.10.3730.20">
    <property type="match status" value="1"/>
</dbReference>
<evidence type="ECO:0000256" key="2">
    <source>
        <dbReference type="ARBA" id="ARBA00007362"/>
    </source>
</evidence>
<comment type="similarity">
    <text evidence="2">Belongs to the EamA transporter family.</text>
</comment>
<comment type="subcellular location">
    <subcellularLocation>
        <location evidence="1">Endomembrane system</location>
        <topology evidence="1">Multi-pass membrane protein</topology>
    </subcellularLocation>
</comment>
<evidence type="ECO:0000259" key="4">
    <source>
        <dbReference type="Pfam" id="PF00892"/>
    </source>
</evidence>
<accession>A0A7X8C2R8</accession>
<dbReference type="InterPro" id="IPR037185">
    <property type="entry name" value="EmrE-like"/>
</dbReference>
<sequence>MSQRLKLIFAMMVVGSIGLFVHYIALPSATIAMFRAIIGSLYILGWIHYKGIVVDWQAIRQNWLWLLITGFAMGFNWIFLFEAYKWTTVSIATLCYYMAPVIIILLSPFVFKEHLTKGQIGLTLLAVVGVVFISGGLNGASPNHLKGIFYGLVAAVLYATIMICNKLVKNLDVMVKTFVQLAIAAVVMIGYVSQTSGLMNIKMDLTTFTLVLIIGALHTGFVYVWLFDSFDRLPSQTASLLTYVDPVTAIILSYLFLNQPMTHLQIVGMLLILGSTAVNELLKIKRLGINLINLVKIIVR</sequence>
<dbReference type="PANTHER" id="PTHR22911">
    <property type="entry name" value="ACYL-MALONYL CONDENSING ENZYME-RELATED"/>
    <property type="match status" value="1"/>
</dbReference>
<keyword evidence="3" id="KW-0812">Transmembrane</keyword>
<keyword evidence="3" id="KW-1133">Transmembrane helix</keyword>
<feature type="transmembrane region" description="Helical" evidence="3">
    <location>
        <begin position="147"/>
        <end position="168"/>
    </location>
</feature>
<feature type="transmembrane region" description="Helical" evidence="3">
    <location>
        <begin position="238"/>
        <end position="257"/>
    </location>
</feature>
<name>A0A7X8C2R8_9LACT</name>
<evidence type="ECO:0000313" key="6">
    <source>
        <dbReference type="Proteomes" id="UP000541058"/>
    </source>
</evidence>
<dbReference type="AlphaFoldDB" id="A0A7X8C2R8"/>
<dbReference type="Proteomes" id="UP000541058">
    <property type="component" value="Unassembled WGS sequence"/>
</dbReference>
<feature type="transmembrane region" description="Helical" evidence="3">
    <location>
        <begin position="7"/>
        <end position="26"/>
    </location>
</feature>
<dbReference type="SUPFAM" id="SSF103481">
    <property type="entry name" value="Multidrug resistance efflux transporter EmrE"/>
    <property type="match status" value="2"/>
</dbReference>
<keyword evidence="3" id="KW-0472">Membrane</keyword>
<reference evidence="5 6" key="1">
    <citation type="journal article" date="2020" name="Biotechnol. Biofuels">
        <title>New insights from the biogas microbiome by comprehensive genome-resolved metagenomics of nearly 1600 species originating from multiple anaerobic digesters.</title>
        <authorList>
            <person name="Campanaro S."/>
            <person name="Treu L."/>
            <person name="Rodriguez-R L.M."/>
            <person name="Kovalovszki A."/>
            <person name="Ziels R.M."/>
            <person name="Maus I."/>
            <person name="Zhu X."/>
            <person name="Kougias P.G."/>
            <person name="Basile A."/>
            <person name="Luo G."/>
            <person name="Schluter A."/>
            <person name="Konstantinidis K.T."/>
            <person name="Angelidaki I."/>
        </authorList>
    </citation>
    <scope>NUCLEOTIDE SEQUENCE [LARGE SCALE GENOMIC DNA]</scope>
    <source>
        <strain evidence="5">AS23ysBPME_34</strain>
    </source>
</reference>
<evidence type="ECO:0000256" key="3">
    <source>
        <dbReference type="SAM" id="Phobius"/>
    </source>
</evidence>
<dbReference type="PANTHER" id="PTHR22911:SF102">
    <property type="entry name" value="MEMBRANE PROTEIN"/>
    <property type="match status" value="1"/>
</dbReference>
<feature type="transmembrane region" description="Helical" evidence="3">
    <location>
        <begin position="175"/>
        <end position="193"/>
    </location>
</feature>
<feature type="transmembrane region" description="Helical" evidence="3">
    <location>
        <begin position="63"/>
        <end position="80"/>
    </location>
</feature>
<evidence type="ECO:0000313" key="5">
    <source>
        <dbReference type="EMBL" id="NLJ17941.1"/>
    </source>
</evidence>
<gene>
    <name evidence="5" type="ORF">GX355_03690</name>
</gene>
<dbReference type="Pfam" id="PF00892">
    <property type="entry name" value="EamA"/>
    <property type="match status" value="2"/>
</dbReference>
<feature type="transmembrane region" description="Helical" evidence="3">
    <location>
        <begin position="86"/>
        <end position="110"/>
    </location>
</feature>
<feature type="transmembrane region" description="Helical" evidence="3">
    <location>
        <begin position="122"/>
        <end position="141"/>
    </location>
</feature>
<dbReference type="RefSeq" id="WP_276647228.1">
    <property type="nucleotide sequence ID" value="NZ_JAAYSM010000115.1"/>
</dbReference>
<dbReference type="GO" id="GO:0016020">
    <property type="term" value="C:membrane"/>
    <property type="evidence" value="ECO:0007669"/>
    <property type="project" value="InterPro"/>
</dbReference>
<protein>
    <submittedName>
        <fullName evidence="5">DMT family transporter</fullName>
    </submittedName>
</protein>
<dbReference type="InterPro" id="IPR000620">
    <property type="entry name" value="EamA_dom"/>
</dbReference>
<feature type="transmembrane region" description="Helical" evidence="3">
    <location>
        <begin position="32"/>
        <end position="51"/>
    </location>
</feature>
<organism evidence="5 6">
    <name type="scientific">Globicatella sulfidifaciens</name>
    <dbReference type="NCBI Taxonomy" id="136093"/>
    <lineage>
        <taxon>Bacteria</taxon>
        <taxon>Bacillati</taxon>
        <taxon>Bacillota</taxon>
        <taxon>Bacilli</taxon>
        <taxon>Lactobacillales</taxon>
        <taxon>Aerococcaceae</taxon>
        <taxon>Globicatella</taxon>
    </lineage>
</organism>
<comment type="caution">
    <text evidence="5">The sequence shown here is derived from an EMBL/GenBank/DDBJ whole genome shotgun (WGS) entry which is preliminary data.</text>
</comment>
<evidence type="ECO:0000256" key="1">
    <source>
        <dbReference type="ARBA" id="ARBA00004127"/>
    </source>
</evidence>